<gene>
    <name evidence="2" type="ORF">BG61_22630</name>
</gene>
<feature type="transmembrane region" description="Helical" evidence="1">
    <location>
        <begin position="39"/>
        <end position="67"/>
    </location>
</feature>
<keyword evidence="3" id="KW-1185">Reference proteome</keyword>
<dbReference type="Proteomes" id="UP000027466">
    <property type="component" value="Unassembled WGS sequence"/>
</dbReference>
<dbReference type="RefSeq" id="WP_035941862.1">
    <property type="nucleotide sequence ID" value="NZ_CADFFX010000025.1"/>
</dbReference>
<evidence type="ECO:0000256" key="1">
    <source>
        <dbReference type="SAM" id="Phobius"/>
    </source>
</evidence>
<feature type="transmembrane region" description="Helical" evidence="1">
    <location>
        <begin position="7"/>
        <end position="27"/>
    </location>
</feature>
<reference evidence="2 3" key="1">
    <citation type="submission" date="2014-03" db="EMBL/GenBank/DDBJ databases">
        <title>Draft Genome Sequences of Four Burkholderia Strains.</title>
        <authorList>
            <person name="Liu X.Y."/>
            <person name="Li C.X."/>
            <person name="Xu J.H."/>
        </authorList>
    </citation>
    <scope>NUCLEOTIDE SEQUENCE [LARGE SCALE GENOMIC DNA]</scope>
    <source>
        <strain evidence="2 3">DSM 50014</strain>
    </source>
</reference>
<evidence type="ECO:0000313" key="3">
    <source>
        <dbReference type="Proteomes" id="UP000027466"/>
    </source>
</evidence>
<dbReference type="EMBL" id="JFHC01000035">
    <property type="protein sequence ID" value="KDR40839.1"/>
    <property type="molecule type" value="Genomic_DNA"/>
</dbReference>
<accession>A0A069PLP3</accession>
<dbReference type="AlphaFoldDB" id="A0A069PLP3"/>
<keyword evidence="1" id="KW-0812">Transmembrane</keyword>
<sequence length="76" mass="8747">MYAKFMALHWVARRAIIAAVFFSITIVDIKCFPTSTVTIWVYAISTAGWFFAIGLGRPTFVLFRLLIRVAILSRYR</sequence>
<evidence type="ECO:0000313" key="2">
    <source>
        <dbReference type="EMBL" id="KDR40839.1"/>
    </source>
</evidence>
<keyword evidence="1" id="KW-0472">Membrane</keyword>
<proteinExistence type="predicted"/>
<name>A0A069PLP3_9BURK</name>
<keyword evidence="1" id="KW-1133">Transmembrane helix</keyword>
<organism evidence="2 3">
    <name type="scientific">Caballeronia glathei</name>
    <dbReference type="NCBI Taxonomy" id="60547"/>
    <lineage>
        <taxon>Bacteria</taxon>
        <taxon>Pseudomonadati</taxon>
        <taxon>Pseudomonadota</taxon>
        <taxon>Betaproteobacteria</taxon>
        <taxon>Burkholderiales</taxon>
        <taxon>Burkholderiaceae</taxon>
        <taxon>Caballeronia</taxon>
    </lineage>
</organism>
<comment type="caution">
    <text evidence="2">The sequence shown here is derived from an EMBL/GenBank/DDBJ whole genome shotgun (WGS) entry which is preliminary data.</text>
</comment>
<protein>
    <submittedName>
        <fullName evidence="2">Uncharacterized protein</fullName>
    </submittedName>
</protein>